<dbReference type="InterPro" id="IPR018392">
    <property type="entry name" value="LysM"/>
</dbReference>
<dbReference type="SMART" id="SM00257">
    <property type="entry name" value="LysM"/>
    <property type="match status" value="2"/>
</dbReference>
<organism evidence="2 3">
    <name type="scientific">Mycolicibacterium mageritense</name>
    <name type="common">Mycobacterium mageritense</name>
    <dbReference type="NCBI Taxonomy" id="53462"/>
    <lineage>
        <taxon>Bacteria</taxon>
        <taxon>Bacillati</taxon>
        <taxon>Actinomycetota</taxon>
        <taxon>Actinomycetes</taxon>
        <taxon>Mycobacteriales</taxon>
        <taxon>Mycobacteriaceae</taxon>
        <taxon>Mycolicibacterium</taxon>
    </lineage>
</organism>
<dbReference type="RefSeq" id="WP_276822248.1">
    <property type="nucleotide sequence ID" value="NZ_AP027452.1"/>
</dbReference>
<evidence type="ECO:0000313" key="2">
    <source>
        <dbReference type="EMBL" id="BDY31890.1"/>
    </source>
</evidence>
<dbReference type="SUPFAM" id="SSF54106">
    <property type="entry name" value="LysM domain"/>
    <property type="match status" value="1"/>
</dbReference>
<dbReference type="PANTHER" id="PTHR34700:SF4">
    <property type="entry name" value="PHAGE-LIKE ELEMENT PBSX PROTEIN XKDP"/>
    <property type="match status" value="1"/>
</dbReference>
<dbReference type="PANTHER" id="PTHR34700">
    <property type="entry name" value="POTASSIUM BINDING PROTEIN KBP"/>
    <property type="match status" value="1"/>
</dbReference>
<reference evidence="2" key="1">
    <citation type="submission" date="2023-03" db="EMBL/GenBank/DDBJ databases">
        <title>Draft genome sequence of a Mycolicibacterium mageritense strain H4_3_1 isolated from a hybrid biological-inorganic system reactor.</title>
        <authorList>
            <person name="Feng X."/>
            <person name="Kazama D."/>
            <person name="Sato K."/>
            <person name="Kobayashi H."/>
        </authorList>
    </citation>
    <scope>NUCLEOTIDE SEQUENCE</scope>
    <source>
        <strain evidence="2">H4_3_1</strain>
    </source>
</reference>
<dbReference type="InterPro" id="IPR036779">
    <property type="entry name" value="LysM_dom_sf"/>
</dbReference>
<accession>A0AAI8TZP0</accession>
<dbReference type="EMBL" id="AP027452">
    <property type="protein sequence ID" value="BDY31890.1"/>
    <property type="molecule type" value="Genomic_DNA"/>
</dbReference>
<dbReference type="PROSITE" id="PS51782">
    <property type="entry name" value="LYSM"/>
    <property type="match status" value="2"/>
</dbReference>
<dbReference type="CDD" id="cd00118">
    <property type="entry name" value="LysM"/>
    <property type="match status" value="1"/>
</dbReference>
<dbReference type="Gene3D" id="3.10.350.10">
    <property type="entry name" value="LysM domain"/>
    <property type="match status" value="2"/>
</dbReference>
<evidence type="ECO:0000313" key="3">
    <source>
        <dbReference type="Proteomes" id="UP001241092"/>
    </source>
</evidence>
<evidence type="ECO:0000259" key="1">
    <source>
        <dbReference type="PROSITE" id="PS51782"/>
    </source>
</evidence>
<sequence length="215" mass="23713">MKNYTVAQGDTLFGIARREYGDGGLFPVIARQNHISNPDLIGAGEQLQIPYVTYRHLVTADDTTATRRQLTQRYYGTDDPAIQLIWEVASGVAQREIHRGTWLLIPDLADVDHHTVVAGESFAGLAARWYGDDRLARVIANANQLDPATDPAPGQVLIVPRMNRRSTVAGDTLESLCRDEYGDTDIDTRMSVTAAANYIAQPHTLCANQVVYFPS</sequence>
<dbReference type="Proteomes" id="UP001241092">
    <property type="component" value="Chromosome"/>
</dbReference>
<protein>
    <recommendedName>
        <fullName evidence="1">LysM domain-containing protein</fullName>
    </recommendedName>
</protein>
<dbReference type="InterPro" id="IPR052196">
    <property type="entry name" value="Bact_Kbp"/>
</dbReference>
<dbReference type="Pfam" id="PF01476">
    <property type="entry name" value="LysM"/>
    <property type="match status" value="2"/>
</dbReference>
<name>A0AAI8TZP0_MYCME</name>
<dbReference type="AlphaFoldDB" id="A0AAI8TZP0"/>
<feature type="domain" description="LysM" evidence="1">
    <location>
        <begin position="2"/>
        <end position="49"/>
    </location>
</feature>
<gene>
    <name evidence="2" type="ORF">hbim_05848</name>
</gene>
<feature type="domain" description="LysM" evidence="1">
    <location>
        <begin position="112"/>
        <end position="159"/>
    </location>
</feature>
<proteinExistence type="predicted"/>